<comment type="caution">
    <text evidence="2">The sequence shown here is derived from an EMBL/GenBank/DDBJ whole genome shotgun (WGS) entry which is preliminary data.</text>
</comment>
<evidence type="ECO:0000313" key="3">
    <source>
        <dbReference type="Proteomes" id="UP001231124"/>
    </source>
</evidence>
<proteinExistence type="predicted"/>
<keyword evidence="3" id="KW-1185">Reference proteome</keyword>
<dbReference type="Proteomes" id="UP001231124">
    <property type="component" value="Unassembled WGS sequence"/>
</dbReference>
<dbReference type="EMBL" id="JAUSVP010000001">
    <property type="protein sequence ID" value="MDQ0446003.1"/>
    <property type="molecule type" value="Genomic_DNA"/>
</dbReference>
<protein>
    <submittedName>
        <fullName evidence="2">Uncharacterized protein</fullName>
    </submittedName>
</protein>
<evidence type="ECO:0000313" key="2">
    <source>
        <dbReference type="EMBL" id="MDQ0446003.1"/>
    </source>
</evidence>
<organism evidence="2 3">
    <name type="scientific">Methylobacterium aerolatum</name>
    <dbReference type="NCBI Taxonomy" id="418708"/>
    <lineage>
        <taxon>Bacteria</taxon>
        <taxon>Pseudomonadati</taxon>
        <taxon>Pseudomonadota</taxon>
        <taxon>Alphaproteobacteria</taxon>
        <taxon>Hyphomicrobiales</taxon>
        <taxon>Methylobacteriaceae</taxon>
        <taxon>Methylobacterium</taxon>
    </lineage>
</organism>
<gene>
    <name evidence="2" type="ORF">QO012_000481</name>
</gene>
<accession>A0ABU0HUK9</accession>
<reference evidence="2 3" key="1">
    <citation type="submission" date="2023-07" db="EMBL/GenBank/DDBJ databases">
        <title>Genomic Encyclopedia of Type Strains, Phase IV (KMG-IV): sequencing the most valuable type-strain genomes for metagenomic binning, comparative biology and taxonomic classification.</title>
        <authorList>
            <person name="Goeker M."/>
        </authorList>
    </citation>
    <scope>NUCLEOTIDE SEQUENCE [LARGE SCALE GENOMIC DNA]</scope>
    <source>
        <strain evidence="2 3">DSM 19013</strain>
    </source>
</reference>
<dbReference type="RefSeq" id="WP_238203299.1">
    <property type="nucleotide sequence ID" value="NZ_BPQE01000013.1"/>
</dbReference>
<evidence type="ECO:0000256" key="1">
    <source>
        <dbReference type="SAM" id="MobiDB-lite"/>
    </source>
</evidence>
<name>A0ABU0HUK9_9HYPH</name>
<sequence length="171" mass="18410">MVPPTLAGLVALLLVQSLQATAMMPRGARRLAAQENVQIVRGHLGRTLANAMLRRRDGRRVTFLRQGGHMVATIAADRGAGRVSEMLVGLLAAETPGATGLSPVETAHIASGGGAIRFAVQDEAGLIDLTAWPRPLPEDAFRATGGRPAPRLRRDRPDDRGRGWRPLTRRY</sequence>
<feature type="region of interest" description="Disordered" evidence="1">
    <location>
        <begin position="137"/>
        <end position="171"/>
    </location>
</feature>